<protein>
    <submittedName>
        <fullName evidence="1">Uncharacterized protein</fullName>
    </submittedName>
</protein>
<proteinExistence type="predicted"/>
<organism evidence="1 2">
    <name type="scientific">Chitinophaga niabensis</name>
    <dbReference type="NCBI Taxonomy" id="536979"/>
    <lineage>
        <taxon>Bacteria</taxon>
        <taxon>Pseudomonadati</taxon>
        <taxon>Bacteroidota</taxon>
        <taxon>Chitinophagia</taxon>
        <taxon>Chitinophagales</taxon>
        <taxon>Chitinophagaceae</taxon>
        <taxon>Chitinophaga</taxon>
    </lineage>
</organism>
<dbReference type="STRING" id="536979.SAMN04488055_4632"/>
<keyword evidence="2" id="KW-1185">Reference proteome</keyword>
<reference evidence="1 2" key="1">
    <citation type="submission" date="2016-11" db="EMBL/GenBank/DDBJ databases">
        <authorList>
            <person name="Jaros S."/>
            <person name="Januszkiewicz K."/>
            <person name="Wedrychowicz H."/>
        </authorList>
    </citation>
    <scope>NUCLEOTIDE SEQUENCE [LARGE SCALE GENOMIC DNA]</scope>
    <source>
        <strain evidence="1 2">DSM 24787</strain>
    </source>
</reference>
<sequence length="59" mass="6957">MRSKHKDERLSRLAALSLNYNVRFDGQYDDQGSKLLLALLANTRPVRKDKIRKRKKDQT</sequence>
<accession>A0A1N6JXB0</accession>
<gene>
    <name evidence="1" type="ORF">SAMN04488055_4632</name>
</gene>
<evidence type="ECO:0000313" key="2">
    <source>
        <dbReference type="Proteomes" id="UP000185003"/>
    </source>
</evidence>
<dbReference type="RefSeq" id="WP_074241949.1">
    <property type="nucleotide sequence ID" value="NZ_FSRA01000002.1"/>
</dbReference>
<dbReference type="OrthoDB" id="9992794at2"/>
<name>A0A1N6JXB0_9BACT</name>
<evidence type="ECO:0000313" key="1">
    <source>
        <dbReference type="EMBL" id="SIO48960.1"/>
    </source>
</evidence>
<dbReference type="EMBL" id="FSRA01000002">
    <property type="protein sequence ID" value="SIO48960.1"/>
    <property type="molecule type" value="Genomic_DNA"/>
</dbReference>
<dbReference type="AlphaFoldDB" id="A0A1N6JXB0"/>
<dbReference type="Proteomes" id="UP000185003">
    <property type="component" value="Unassembled WGS sequence"/>
</dbReference>